<dbReference type="InterPro" id="IPR005574">
    <property type="entry name" value="Rpb4/RPC9"/>
</dbReference>
<dbReference type="SMART" id="SM00657">
    <property type="entry name" value="RPOL4c"/>
    <property type="match status" value="1"/>
</dbReference>
<comment type="caution">
    <text evidence="9">The sequence shown here is derived from an EMBL/GenBank/DDBJ whole genome shotgun (WGS) entry which is preliminary data.</text>
</comment>
<keyword evidence="5" id="KW-0804">Transcription</keyword>
<keyword evidence="6" id="KW-0539">Nucleus</keyword>
<dbReference type="GO" id="GO:0000166">
    <property type="term" value="F:nucleotide binding"/>
    <property type="evidence" value="ECO:0007669"/>
    <property type="project" value="InterPro"/>
</dbReference>
<dbReference type="PANTHER" id="PTHR15561">
    <property type="entry name" value="CALCITONIN GENE-RELATED PEPTIDE-RECEPTOR COMPONENT PROTEIN"/>
    <property type="match status" value="1"/>
</dbReference>
<dbReference type="InterPro" id="IPR010997">
    <property type="entry name" value="HRDC-like_sf"/>
</dbReference>
<dbReference type="SUPFAM" id="SSF47819">
    <property type="entry name" value="HRDC-like"/>
    <property type="match status" value="1"/>
</dbReference>
<protein>
    <recommendedName>
        <fullName evidence="3">DNA-directed RNA polymerase III subunit RPC9</fullName>
    </recommendedName>
</protein>
<gene>
    <name evidence="9" type="ORF">N0F65_010611</name>
</gene>
<evidence type="ECO:0000256" key="2">
    <source>
        <dbReference type="ARBA" id="ARBA00006898"/>
    </source>
</evidence>
<dbReference type="InterPro" id="IPR038846">
    <property type="entry name" value="RPC9"/>
</dbReference>
<evidence type="ECO:0000256" key="3">
    <source>
        <dbReference type="ARBA" id="ARBA00016672"/>
    </source>
</evidence>
<dbReference type="Gene3D" id="1.20.1250.40">
    <property type="match status" value="1"/>
</dbReference>
<keyword evidence="4" id="KW-0240">DNA-directed RNA polymerase</keyword>
<evidence type="ECO:0000313" key="10">
    <source>
        <dbReference type="Proteomes" id="UP001146120"/>
    </source>
</evidence>
<evidence type="ECO:0000313" key="9">
    <source>
        <dbReference type="EMBL" id="DBA03958.1"/>
    </source>
</evidence>
<name>A0AAV2Z949_9STRA</name>
<dbReference type="AlphaFoldDB" id="A0AAV2Z949"/>
<comment type="subcellular location">
    <subcellularLocation>
        <location evidence="1">Nucleus</location>
    </subcellularLocation>
</comment>
<keyword evidence="10" id="KW-1185">Reference proteome</keyword>
<dbReference type="Proteomes" id="UP001146120">
    <property type="component" value="Unassembled WGS sequence"/>
</dbReference>
<reference evidence="9" key="1">
    <citation type="submission" date="2022-11" db="EMBL/GenBank/DDBJ databases">
        <authorList>
            <person name="Morgan W.R."/>
            <person name="Tartar A."/>
        </authorList>
    </citation>
    <scope>NUCLEOTIDE SEQUENCE</scope>
    <source>
        <strain evidence="9">ARSEF 373</strain>
    </source>
</reference>
<evidence type="ECO:0000259" key="8">
    <source>
        <dbReference type="SMART" id="SM00657"/>
    </source>
</evidence>
<sequence length="157" mass="18166">MKVLAINEGALTDFEVYKLMQERKENRLHKSAMVAYAERNWMDHKVLKFLSHSHSKSSFLEQDNVQQFLQRIDEQNFELTAAEKLQFINHCPTELVDIHLIVEDCAGRFTEAQVEELIAIVEDTLALNFRKKDEDGDAEARHDAAGVKHEPEAEQEE</sequence>
<dbReference type="Pfam" id="PF03874">
    <property type="entry name" value="RNA_pol_Rpb4"/>
    <property type="match status" value="1"/>
</dbReference>
<dbReference type="GO" id="GO:0005666">
    <property type="term" value="C:RNA polymerase III complex"/>
    <property type="evidence" value="ECO:0007669"/>
    <property type="project" value="InterPro"/>
</dbReference>
<evidence type="ECO:0000256" key="4">
    <source>
        <dbReference type="ARBA" id="ARBA00022478"/>
    </source>
</evidence>
<dbReference type="GO" id="GO:0006384">
    <property type="term" value="P:transcription initiation at RNA polymerase III promoter"/>
    <property type="evidence" value="ECO:0007669"/>
    <property type="project" value="InterPro"/>
</dbReference>
<accession>A0AAV2Z949</accession>
<dbReference type="InterPro" id="IPR038324">
    <property type="entry name" value="Rpb4/RPC9_sf"/>
</dbReference>
<reference evidence="9" key="2">
    <citation type="journal article" date="2023" name="Microbiol Resour">
        <title>Decontamination and Annotation of the Draft Genome Sequence of the Oomycete Lagenidium giganteum ARSEF 373.</title>
        <authorList>
            <person name="Morgan W.R."/>
            <person name="Tartar A."/>
        </authorList>
    </citation>
    <scope>NUCLEOTIDE SEQUENCE</scope>
    <source>
        <strain evidence="9">ARSEF 373</strain>
    </source>
</reference>
<organism evidence="9 10">
    <name type="scientific">Lagenidium giganteum</name>
    <dbReference type="NCBI Taxonomy" id="4803"/>
    <lineage>
        <taxon>Eukaryota</taxon>
        <taxon>Sar</taxon>
        <taxon>Stramenopiles</taxon>
        <taxon>Oomycota</taxon>
        <taxon>Peronosporomycetes</taxon>
        <taxon>Pythiales</taxon>
        <taxon>Pythiaceae</taxon>
    </lineage>
</organism>
<feature type="domain" description="RNA polymerase Rpb4/RPC9 core" evidence="8">
    <location>
        <begin position="1"/>
        <end position="128"/>
    </location>
</feature>
<dbReference type="EMBL" id="DAKRPA010000013">
    <property type="protein sequence ID" value="DBA03958.1"/>
    <property type="molecule type" value="Genomic_DNA"/>
</dbReference>
<dbReference type="PANTHER" id="PTHR15561:SF0">
    <property type="entry name" value="DNA-DIRECTED RNA POLYMERASE III SUBUNIT RPC9"/>
    <property type="match status" value="1"/>
</dbReference>
<evidence type="ECO:0000256" key="1">
    <source>
        <dbReference type="ARBA" id="ARBA00004123"/>
    </source>
</evidence>
<feature type="region of interest" description="Disordered" evidence="7">
    <location>
        <begin position="132"/>
        <end position="157"/>
    </location>
</feature>
<proteinExistence type="inferred from homology"/>
<evidence type="ECO:0000256" key="6">
    <source>
        <dbReference type="ARBA" id="ARBA00023242"/>
    </source>
</evidence>
<dbReference type="InterPro" id="IPR006590">
    <property type="entry name" value="RNA_pol_Rpb4/RPC9_core"/>
</dbReference>
<comment type="similarity">
    <text evidence="2">Belongs to the eukaryotic RPC9 RNA polymerase subunit family.</text>
</comment>
<evidence type="ECO:0000256" key="5">
    <source>
        <dbReference type="ARBA" id="ARBA00023163"/>
    </source>
</evidence>
<evidence type="ECO:0000256" key="7">
    <source>
        <dbReference type="SAM" id="MobiDB-lite"/>
    </source>
</evidence>